<keyword evidence="10 11" id="KW-0131">Cell cycle</keyword>
<dbReference type="InterPro" id="IPR003439">
    <property type="entry name" value="ABC_transporter-like_ATP-bd"/>
</dbReference>
<dbReference type="NCBIfam" id="TIGR02673">
    <property type="entry name" value="FtsE"/>
    <property type="match status" value="1"/>
</dbReference>
<evidence type="ECO:0000256" key="11">
    <source>
        <dbReference type="RuleBase" id="RU365094"/>
    </source>
</evidence>
<dbReference type="InterPro" id="IPR027417">
    <property type="entry name" value="P-loop_NTPase"/>
</dbReference>
<dbReference type="GO" id="GO:0051301">
    <property type="term" value="P:cell division"/>
    <property type="evidence" value="ECO:0007669"/>
    <property type="project" value="UniProtKB-KW"/>
</dbReference>
<evidence type="ECO:0000256" key="9">
    <source>
        <dbReference type="ARBA" id="ARBA00023136"/>
    </source>
</evidence>
<dbReference type="EMBL" id="JBHLTG010000007">
    <property type="protein sequence ID" value="MFC0681142.1"/>
    <property type="molecule type" value="Genomic_DNA"/>
</dbReference>
<evidence type="ECO:0000256" key="1">
    <source>
        <dbReference type="ARBA" id="ARBA00002579"/>
    </source>
</evidence>
<dbReference type="PROSITE" id="PS00211">
    <property type="entry name" value="ABC_TRANSPORTER_1"/>
    <property type="match status" value="1"/>
</dbReference>
<keyword evidence="6 11" id="KW-0132">Cell division</keyword>
<comment type="subcellular location">
    <subcellularLocation>
        <location evidence="11">Cell inner membrane</location>
        <topology evidence="11">Peripheral membrane protein</topology>
        <orientation evidence="11">Cytoplasmic side</orientation>
    </subcellularLocation>
    <subcellularLocation>
        <location evidence="2">Cell membrane</location>
        <topology evidence="2">Peripheral membrane protein</topology>
    </subcellularLocation>
</comment>
<dbReference type="Pfam" id="PF00005">
    <property type="entry name" value="ABC_tran"/>
    <property type="match status" value="1"/>
</dbReference>
<proteinExistence type="inferred from homology"/>
<keyword evidence="9 11" id="KW-0472">Membrane</keyword>
<protein>
    <recommendedName>
        <fullName evidence="4 11">Cell division ATP-binding protein FtsE</fullName>
    </recommendedName>
</protein>
<dbReference type="InterPro" id="IPR017871">
    <property type="entry name" value="ABC_transporter-like_CS"/>
</dbReference>
<evidence type="ECO:0000256" key="10">
    <source>
        <dbReference type="ARBA" id="ARBA00023306"/>
    </source>
</evidence>
<dbReference type="PANTHER" id="PTHR24220:SF470">
    <property type="entry name" value="CELL DIVISION ATP-BINDING PROTEIN FTSE"/>
    <property type="match status" value="1"/>
</dbReference>
<evidence type="ECO:0000256" key="8">
    <source>
        <dbReference type="ARBA" id="ARBA00022840"/>
    </source>
</evidence>
<dbReference type="InterPro" id="IPR015854">
    <property type="entry name" value="ABC_transpr_LolD-like"/>
</dbReference>
<evidence type="ECO:0000313" key="14">
    <source>
        <dbReference type="Proteomes" id="UP001589896"/>
    </source>
</evidence>
<feature type="domain" description="ABC transporter" evidence="12">
    <location>
        <begin position="2"/>
        <end position="238"/>
    </location>
</feature>
<dbReference type="RefSeq" id="WP_386673489.1">
    <property type="nucleotide sequence ID" value="NZ_JBHLTG010000007.1"/>
</dbReference>
<accession>A0ABV6RVY7</accession>
<name>A0ABV6RVY7_9GAMM</name>
<gene>
    <name evidence="11 13" type="primary">ftsE</name>
    <name evidence="13" type="ORF">ACFFGH_25215</name>
</gene>
<dbReference type="SMART" id="SM00382">
    <property type="entry name" value="AAA"/>
    <property type="match status" value="1"/>
</dbReference>
<evidence type="ECO:0000256" key="4">
    <source>
        <dbReference type="ARBA" id="ARBA00020019"/>
    </source>
</evidence>
<comment type="subunit">
    <text evidence="11">Homodimer. Forms a membrane-associated complex with FtsX.</text>
</comment>
<dbReference type="PANTHER" id="PTHR24220">
    <property type="entry name" value="IMPORT ATP-BINDING PROTEIN"/>
    <property type="match status" value="1"/>
</dbReference>
<dbReference type="InterPro" id="IPR003593">
    <property type="entry name" value="AAA+_ATPase"/>
</dbReference>
<comment type="caution">
    <text evidence="13">The sequence shown here is derived from an EMBL/GenBank/DDBJ whole genome shotgun (WGS) entry which is preliminary data.</text>
</comment>
<dbReference type="SUPFAM" id="SSF52540">
    <property type="entry name" value="P-loop containing nucleoside triphosphate hydrolases"/>
    <property type="match status" value="1"/>
</dbReference>
<keyword evidence="5 11" id="KW-1003">Cell membrane</keyword>
<dbReference type="PROSITE" id="PS50893">
    <property type="entry name" value="ABC_TRANSPORTER_2"/>
    <property type="match status" value="1"/>
</dbReference>
<evidence type="ECO:0000256" key="7">
    <source>
        <dbReference type="ARBA" id="ARBA00022741"/>
    </source>
</evidence>
<evidence type="ECO:0000313" key="13">
    <source>
        <dbReference type="EMBL" id="MFC0681142.1"/>
    </source>
</evidence>
<comment type="function">
    <text evidence="1">Part of the ABC transporter FtsEX involved in cellular division. Important for assembly or stability of the septal ring.</text>
</comment>
<comment type="similarity">
    <text evidence="3 11">Belongs to the ABC transporter superfamily.</text>
</comment>
<keyword evidence="14" id="KW-1185">Reference proteome</keyword>
<evidence type="ECO:0000256" key="2">
    <source>
        <dbReference type="ARBA" id="ARBA00004202"/>
    </source>
</evidence>
<evidence type="ECO:0000256" key="6">
    <source>
        <dbReference type="ARBA" id="ARBA00022618"/>
    </source>
</evidence>
<reference evidence="13 14" key="1">
    <citation type="submission" date="2024-09" db="EMBL/GenBank/DDBJ databases">
        <authorList>
            <person name="Sun Q."/>
            <person name="Mori K."/>
        </authorList>
    </citation>
    <scope>NUCLEOTIDE SEQUENCE [LARGE SCALE GENOMIC DNA]</scope>
    <source>
        <strain evidence="13 14">KCTC 23076</strain>
    </source>
</reference>
<dbReference type="Proteomes" id="UP001589896">
    <property type="component" value="Unassembled WGS sequence"/>
</dbReference>
<sequence length="247" mass="26872">MIRFDQVTKIYARSSRPALGEVTLEILKGEFVFLVGASGSGKSSFLRLVLKEDRPTKGRIHVLGQDLGRIPNRKVPFFRRNIGVVFQDFRLLPGKNVFDNVAFTLRVIGKSKGFIQEAVADTIRLVGLEGKENRLPHELSGGEQQRVAIARAIVNKPAILLADEPTGNLDPATSAGIMGLLERINAGGTTIVMATHDAGIVDSMQRRVIELVNGEIVRDERSGGYVTQALPQQPGFAQALLPQGARP</sequence>
<keyword evidence="8 11" id="KW-0067">ATP-binding</keyword>
<organism evidence="13 14">
    <name type="scientific">Lysobacter korlensis</name>
    <dbReference type="NCBI Taxonomy" id="553636"/>
    <lineage>
        <taxon>Bacteria</taxon>
        <taxon>Pseudomonadati</taxon>
        <taxon>Pseudomonadota</taxon>
        <taxon>Gammaproteobacteria</taxon>
        <taxon>Lysobacterales</taxon>
        <taxon>Lysobacteraceae</taxon>
        <taxon>Lysobacter</taxon>
    </lineage>
</organism>
<dbReference type="Gene3D" id="3.40.50.300">
    <property type="entry name" value="P-loop containing nucleotide triphosphate hydrolases"/>
    <property type="match status" value="1"/>
</dbReference>
<evidence type="ECO:0000259" key="12">
    <source>
        <dbReference type="PROSITE" id="PS50893"/>
    </source>
</evidence>
<keyword evidence="7 11" id="KW-0547">Nucleotide-binding</keyword>
<evidence type="ECO:0000256" key="3">
    <source>
        <dbReference type="ARBA" id="ARBA00005417"/>
    </source>
</evidence>
<evidence type="ECO:0000256" key="5">
    <source>
        <dbReference type="ARBA" id="ARBA00022475"/>
    </source>
</evidence>
<dbReference type="GO" id="GO:0005524">
    <property type="term" value="F:ATP binding"/>
    <property type="evidence" value="ECO:0007669"/>
    <property type="project" value="UniProtKB-KW"/>
</dbReference>
<dbReference type="InterPro" id="IPR005286">
    <property type="entry name" value="Cell_div_FtsE"/>
</dbReference>